<protein>
    <submittedName>
        <fullName evidence="4">PEP-utilizing enzyme</fullName>
    </submittedName>
</protein>
<feature type="compositionally biased region" description="Low complexity" evidence="1">
    <location>
        <begin position="548"/>
        <end position="564"/>
    </location>
</feature>
<dbReference type="InterPro" id="IPR036637">
    <property type="entry name" value="Phosphohistidine_dom_sf"/>
</dbReference>
<feature type="domain" description="Pyruvate phosphate dikinase AMP/ATP-binding" evidence="3">
    <location>
        <begin position="25"/>
        <end position="321"/>
    </location>
</feature>
<comment type="caution">
    <text evidence="4">The sequence shown here is derived from an EMBL/GenBank/DDBJ whole genome shotgun (WGS) entry which is preliminary data.</text>
</comment>
<dbReference type="Gene3D" id="3.30.1490.20">
    <property type="entry name" value="ATP-grasp fold, A domain"/>
    <property type="match status" value="1"/>
</dbReference>
<dbReference type="PANTHER" id="PTHR43615:SF1">
    <property type="entry name" value="PPDK_N DOMAIN-CONTAINING PROTEIN"/>
    <property type="match status" value="1"/>
</dbReference>
<gene>
    <name evidence="4" type="ORF">LVY72_01510</name>
</gene>
<dbReference type="Gene3D" id="3.50.30.10">
    <property type="entry name" value="Phosphohistidine domain"/>
    <property type="match status" value="1"/>
</dbReference>
<dbReference type="InterPro" id="IPR002192">
    <property type="entry name" value="PPDK_AMP/ATP-bd"/>
</dbReference>
<dbReference type="PANTHER" id="PTHR43615">
    <property type="entry name" value="PHOSPHOENOLPYRUVATE SYNTHASE-RELATED"/>
    <property type="match status" value="1"/>
</dbReference>
<accession>A0ABS9L1Q9</accession>
<evidence type="ECO:0000313" key="5">
    <source>
        <dbReference type="Proteomes" id="UP001165368"/>
    </source>
</evidence>
<evidence type="ECO:0000256" key="1">
    <source>
        <dbReference type="SAM" id="MobiDB-lite"/>
    </source>
</evidence>
<dbReference type="RefSeq" id="WP_237817679.1">
    <property type="nucleotide sequence ID" value="NZ_JAKLTQ010000001.1"/>
</dbReference>
<evidence type="ECO:0000259" key="3">
    <source>
        <dbReference type="Pfam" id="PF01326"/>
    </source>
</evidence>
<name>A0ABS9L1Q9_9MICC</name>
<feature type="region of interest" description="Disordered" evidence="1">
    <location>
        <begin position="541"/>
        <end position="564"/>
    </location>
</feature>
<evidence type="ECO:0000259" key="2">
    <source>
        <dbReference type="Pfam" id="PF00391"/>
    </source>
</evidence>
<proteinExistence type="predicted"/>
<feature type="domain" description="PEP-utilising enzyme mobile" evidence="2">
    <location>
        <begin position="806"/>
        <end position="875"/>
    </location>
</feature>
<evidence type="ECO:0000313" key="4">
    <source>
        <dbReference type="EMBL" id="MCG2620582.1"/>
    </source>
</evidence>
<reference evidence="4" key="1">
    <citation type="submission" date="2022-01" db="EMBL/GenBank/DDBJ databases">
        <authorList>
            <person name="Jo J.-H."/>
            <person name="Im W.-T."/>
        </authorList>
    </citation>
    <scope>NUCLEOTIDE SEQUENCE</scope>
    <source>
        <strain evidence="4">I2-34</strain>
    </source>
</reference>
<dbReference type="Pfam" id="PF01326">
    <property type="entry name" value="PPDK_N"/>
    <property type="match status" value="1"/>
</dbReference>
<organism evidence="4 5">
    <name type="scientific">Arthrobacter hankyongi</name>
    <dbReference type="NCBI Taxonomy" id="2904801"/>
    <lineage>
        <taxon>Bacteria</taxon>
        <taxon>Bacillati</taxon>
        <taxon>Actinomycetota</taxon>
        <taxon>Actinomycetes</taxon>
        <taxon>Micrococcales</taxon>
        <taxon>Micrococcaceae</taxon>
        <taxon>Arthrobacter</taxon>
    </lineage>
</organism>
<dbReference type="SUPFAM" id="SSF52009">
    <property type="entry name" value="Phosphohistidine domain"/>
    <property type="match status" value="1"/>
</dbReference>
<dbReference type="Proteomes" id="UP001165368">
    <property type="component" value="Unassembled WGS sequence"/>
</dbReference>
<dbReference type="SUPFAM" id="SSF56059">
    <property type="entry name" value="Glutathione synthetase ATP-binding domain-like"/>
    <property type="match status" value="1"/>
</dbReference>
<dbReference type="InterPro" id="IPR008279">
    <property type="entry name" value="PEP-util_enz_mobile_dom"/>
</dbReference>
<dbReference type="InterPro" id="IPR051549">
    <property type="entry name" value="PEP_Utilizing_Enz"/>
</dbReference>
<keyword evidence="5" id="KW-1185">Reference proteome</keyword>
<dbReference type="InterPro" id="IPR013815">
    <property type="entry name" value="ATP_grasp_subdomain_1"/>
</dbReference>
<dbReference type="EMBL" id="JAKLTQ010000001">
    <property type="protein sequence ID" value="MCG2620582.1"/>
    <property type="molecule type" value="Genomic_DNA"/>
</dbReference>
<dbReference type="Gene3D" id="3.30.470.20">
    <property type="entry name" value="ATP-grasp fold, B domain"/>
    <property type="match status" value="1"/>
</dbReference>
<dbReference type="Pfam" id="PF00391">
    <property type="entry name" value="PEP-utilizers"/>
    <property type="match status" value="1"/>
</dbReference>
<sequence length="899" mass="94089">MQPAPPLPAGPPVLALTDARADLAAAGGKGASLARLACAGLHVPAGFLVTTGAYRAFLRTHRLQPALLQALKQDDAAASAAIGRLFAARPLPSETAAAIRQAYAGLSGPAGGPNGGAPVAVRSSATTEDLPGLSAAGQQDTFLGVSGAEDVLAAVRRCWASLWTERAIAYRRRHGIDPEHAAIAVVVQLMVPADAAGVLFTVNPLTGARDELVINAVWGLGESLVAGQATPDTLVLSPGGGVLRRSTADKTVMSAPDGTGLQPVPDRLRRAPVLTDAQAAELARAGAAVGRLYEGPVDIEWALRDGLFHILQARPATGLPAGPASAAAFDPAGEWNDSLAGNYLWSNGNFAEAAPDVMTPATWSFLEIFMSTAMASSSLPGFRAIGRIGGRPYMNMSLAMSMAGLVGISEPRFRSLTEDVYGRIPPDVRIPAVELPRWQVLRMLLPAGLHVMAEAGRAGRLLPRFLASAAERCETARDRIAGTATAAGLAALWRAELEPMLREYGAMLSVAGRQGGAVLVTVPKRLRKLAGGVDAELMLSGLSGRPDGSGAPDEGAGPDDGAGLASLGPLTGIGQVAAGSLAAADYLRRYGHRSPHEFEVSIPRPREDPQWLPRQLELLRGAPAPSALLARRREESDAAWRRFANRHPRRVRVWRRRVRRWATAARGRELVRSEVTRMFWVLRAYCLRAAELTGLGDGVFFLSDEEILGCLEGQPADRAAIAHRRALHAHYAALPAYPTVILGRFDPDAWARDPGRRTDFYRAGFPGSGDRQAPSLTISGFPGSGGLAEGVARVLASPDEAGTLGPGEILVTTLTNVGWTPVFPRAAAVVTDIGAPLSHAAIVARELGIPAVVGCGNATLHIRSGDRLRVDGANGVVEILGRSAAASTPAPAAAPATDE</sequence>